<accession>A0A1B6G5J2</accession>
<dbReference type="AlphaFoldDB" id="A0A1B6G5J2"/>
<gene>
    <name evidence="2" type="ORF">g.16971</name>
</gene>
<evidence type="ECO:0000313" key="2">
    <source>
        <dbReference type="EMBL" id="JAS57692.1"/>
    </source>
</evidence>
<dbReference type="EMBL" id="GECZ01012077">
    <property type="protein sequence ID" value="JAS57692.1"/>
    <property type="molecule type" value="Transcribed_RNA"/>
</dbReference>
<evidence type="ECO:0000256" key="1">
    <source>
        <dbReference type="SAM" id="MobiDB-lite"/>
    </source>
</evidence>
<proteinExistence type="predicted"/>
<name>A0A1B6G5J2_9HEMI</name>
<protein>
    <submittedName>
        <fullName evidence="2">Uncharacterized protein</fullName>
    </submittedName>
</protein>
<feature type="region of interest" description="Disordered" evidence="1">
    <location>
        <begin position="1"/>
        <end position="24"/>
    </location>
</feature>
<sequence length="159" mass="18299">MGQESSKTRKIHVENPEPPDIHAVEENCDEGKANKKQPQVVVQEKKNQQKRLAFMPRFHSTEGNIGDLRVPFLRNHVSHSAPNAIGFGKEEFERMYQDVERYFTFTSENTLRDYEVPCKVIKGALKECLTLHNRQPLHCGEEVSNFVSCLLKCKLSQQT</sequence>
<feature type="compositionally biased region" description="Basic and acidic residues" evidence="1">
    <location>
        <begin position="11"/>
        <end position="24"/>
    </location>
</feature>
<reference evidence="2" key="1">
    <citation type="submission" date="2015-11" db="EMBL/GenBank/DDBJ databases">
        <title>De novo transcriptome assembly of four potential Pierce s Disease insect vectors from Arizona vineyards.</title>
        <authorList>
            <person name="Tassone E.E."/>
        </authorList>
    </citation>
    <scope>NUCLEOTIDE SEQUENCE</scope>
</reference>
<organism evidence="2">
    <name type="scientific">Cuerna arida</name>
    <dbReference type="NCBI Taxonomy" id="1464854"/>
    <lineage>
        <taxon>Eukaryota</taxon>
        <taxon>Metazoa</taxon>
        <taxon>Ecdysozoa</taxon>
        <taxon>Arthropoda</taxon>
        <taxon>Hexapoda</taxon>
        <taxon>Insecta</taxon>
        <taxon>Pterygota</taxon>
        <taxon>Neoptera</taxon>
        <taxon>Paraneoptera</taxon>
        <taxon>Hemiptera</taxon>
        <taxon>Auchenorrhyncha</taxon>
        <taxon>Membracoidea</taxon>
        <taxon>Cicadellidae</taxon>
        <taxon>Cicadellinae</taxon>
        <taxon>Proconiini</taxon>
        <taxon>Cuerna</taxon>
    </lineage>
</organism>